<dbReference type="Proteomes" id="UP000053958">
    <property type="component" value="Unassembled WGS sequence"/>
</dbReference>
<keyword evidence="2" id="KW-1185">Reference proteome</keyword>
<reference evidence="1 2" key="1">
    <citation type="submission" date="2015-04" db="EMBL/GenBank/DDBJ databases">
        <authorList>
            <person name="Heijne W.H."/>
            <person name="Fedorova N.D."/>
            <person name="Nierman W.C."/>
            <person name="Vollebregt A.W."/>
            <person name="Zhao Z."/>
            <person name="Wu L."/>
            <person name="Kumar M."/>
            <person name="Stam H."/>
            <person name="van den Berg M.A."/>
            <person name="Pel H.J."/>
        </authorList>
    </citation>
    <scope>NUCLEOTIDE SEQUENCE [LARGE SCALE GENOMIC DNA]</scope>
    <source>
        <strain evidence="1 2">CBS 393.64</strain>
    </source>
</reference>
<gene>
    <name evidence="1" type="ORF">T310_3537</name>
</gene>
<evidence type="ECO:0000313" key="1">
    <source>
        <dbReference type="EMBL" id="KKA22458.1"/>
    </source>
</evidence>
<dbReference type="STRING" id="1408163.A0A0F4YXV1"/>
<evidence type="ECO:0000313" key="2">
    <source>
        <dbReference type="Proteomes" id="UP000053958"/>
    </source>
</evidence>
<name>A0A0F4YXV1_RASE3</name>
<dbReference type="RefSeq" id="XP_013329070.1">
    <property type="nucleotide sequence ID" value="XM_013473616.1"/>
</dbReference>
<dbReference type="OrthoDB" id="4226581at2759"/>
<organism evidence="1 2">
    <name type="scientific">Rasamsonia emersonii (strain ATCC 16479 / CBS 393.64 / IMI 116815)</name>
    <dbReference type="NCBI Taxonomy" id="1408163"/>
    <lineage>
        <taxon>Eukaryota</taxon>
        <taxon>Fungi</taxon>
        <taxon>Dikarya</taxon>
        <taxon>Ascomycota</taxon>
        <taxon>Pezizomycotina</taxon>
        <taxon>Eurotiomycetes</taxon>
        <taxon>Eurotiomycetidae</taxon>
        <taxon>Eurotiales</taxon>
        <taxon>Trichocomaceae</taxon>
        <taxon>Rasamsonia</taxon>
    </lineage>
</organism>
<proteinExistence type="predicted"/>
<accession>A0A0F4YXV1</accession>
<dbReference type="GeneID" id="25315886"/>
<sequence length="283" mass="32969">MSIRRFFASLHLSSMREKEQKEERAQSDAHEEVLEGLDVIYRLVEEDSRVYLDTTFANALHIKCEDLVLNGDGSYSAPGYPCFFQPWPLSRFRAHPIVPEHSPTQEEIRAQDSCWEGVPILKESYLDEAEFMGSVMDWNFRGFRPLAGENESTKLMWLTNWRPAQFSNAVIHDVFEETVFNLMKWTPIDAWQAPKGRPHVIFTMAHGYQRDERLLRGEVMVFSFMGGKQERILQAHFNYQGLVIRKTQLYDFSTAEKAKLPIELFLQYMASDMVDDTQRLSVL</sequence>
<comment type="caution">
    <text evidence="1">The sequence shown here is derived from an EMBL/GenBank/DDBJ whole genome shotgun (WGS) entry which is preliminary data.</text>
</comment>
<dbReference type="AlphaFoldDB" id="A0A0F4YXV1"/>
<protein>
    <submittedName>
        <fullName evidence="1">Uncharacterized protein</fullName>
    </submittedName>
</protein>
<dbReference type="EMBL" id="LASV01000142">
    <property type="protein sequence ID" value="KKA22458.1"/>
    <property type="molecule type" value="Genomic_DNA"/>
</dbReference>